<dbReference type="EC" id="5.3.3.12" evidence="8"/>
<evidence type="ECO:0000313" key="15">
    <source>
        <dbReference type="Proteomes" id="UP001286456"/>
    </source>
</evidence>
<protein>
    <recommendedName>
        <fullName evidence="12">L-dopachrome isomerase</fullName>
        <ecNumber evidence="9">5.3.2.1</ecNumber>
        <ecNumber evidence="8">5.3.3.12</ecNumber>
    </recommendedName>
    <alternativeName>
        <fullName evidence="10">L-dopachrome tautomerase</fullName>
    </alternativeName>
    <alternativeName>
        <fullName evidence="11">Phenylpyruvate tautomerase</fullName>
    </alternativeName>
</protein>
<gene>
    <name evidence="14" type="ORF">B0T19DRAFT_133656</name>
</gene>
<keyword evidence="4" id="KW-0964">Secreted</keyword>
<evidence type="ECO:0000256" key="8">
    <source>
        <dbReference type="ARBA" id="ARBA00038932"/>
    </source>
</evidence>
<feature type="compositionally biased region" description="Basic residues" evidence="13">
    <location>
        <begin position="249"/>
        <end position="258"/>
    </location>
</feature>
<evidence type="ECO:0000256" key="9">
    <source>
        <dbReference type="ARBA" id="ARBA00039086"/>
    </source>
</evidence>
<keyword evidence="3" id="KW-0202">Cytokine</keyword>
<evidence type="ECO:0000256" key="10">
    <source>
        <dbReference type="ARBA" id="ARBA00041631"/>
    </source>
</evidence>
<evidence type="ECO:0000256" key="3">
    <source>
        <dbReference type="ARBA" id="ARBA00022514"/>
    </source>
</evidence>
<evidence type="ECO:0000256" key="11">
    <source>
        <dbReference type="ARBA" id="ARBA00041912"/>
    </source>
</evidence>
<dbReference type="GO" id="GO:0050178">
    <property type="term" value="F:phenylpyruvate tautomerase activity"/>
    <property type="evidence" value="ECO:0007669"/>
    <property type="project" value="UniProtKB-EC"/>
</dbReference>
<feature type="region of interest" description="Disordered" evidence="13">
    <location>
        <begin position="1"/>
        <end position="21"/>
    </location>
</feature>
<dbReference type="Proteomes" id="UP001286456">
    <property type="component" value="Unassembled WGS sequence"/>
</dbReference>
<name>A0AAE0IYP8_9PEZI</name>
<dbReference type="InterPro" id="IPR014347">
    <property type="entry name" value="Tautomerase/MIF_sf"/>
</dbReference>
<dbReference type="PANTHER" id="PTHR11954:SF6">
    <property type="entry name" value="MACROPHAGE MIGRATION INHIBITORY FACTOR"/>
    <property type="match status" value="1"/>
</dbReference>
<reference evidence="14" key="2">
    <citation type="submission" date="2023-06" db="EMBL/GenBank/DDBJ databases">
        <authorList>
            <consortium name="Lawrence Berkeley National Laboratory"/>
            <person name="Haridas S."/>
            <person name="Hensen N."/>
            <person name="Bonometti L."/>
            <person name="Westerberg I."/>
            <person name="Brannstrom I.O."/>
            <person name="Guillou S."/>
            <person name="Cros-Aarteil S."/>
            <person name="Calhoun S."/>
            <person name="Kuo A."/>
            <person name="Mondo S."/>
            <person name="Pangilinan J."/>
            <person name="Riley R."/>
            <person name="Labutti K."/>
            <person name="Andreopoulos B."/>
            <person name="Lipzen A."/>
            <person name="Chen C."/>
            <person name="Yanf M."/>
            <person name="Daum C."/>
            <person name="Ng V."/>
            <person name="Clum A."/>
            <person name="Steindorff A."/>
            <person name="Ohm R."/>
            <person name="Martin F."/>
            <person name="Silar P."/>
            <person name="Natvig D."/>
            <person name="Lalanne C."/>
            <person name="Gautier V."/>
            <person name="Ament-Velasquez S.L."/>
            <person name="Kruys A."/>
            <person name="Hutchinson M.I."/>
            <person name="Powell A.J."/>
            <person name="Barry K."/>
            <person name="Miller A.N."/>
            <person name="Grigoriev I.V."/>
            <person name="Debuchy R."/>
            <person name="Gladieux P."/>
            <person name="Thoren M.H."/>
            <person name="Johannesson H."/>
        </authorList>
    </citation>
    <scope>NUCLEOTIDE SEQUENCE</scope>
    <source>
        <strain evidence="14">SMH4131-1</strain>
    </source>
</reference>
<feature type="region of interest" description="Disordered" evidence="13">
    <location>
        <begin position="235"/>
        <end position="316"/>
    </location>
</feature>
<keyword evidence="15" id="KW-1185">Reference proteome</keyword>
<comment type="similarity">
    <text evidence="2">Belongs to the MIF family.</text>
</comment>
<comment type="caution">
    <text evidence="14">The sequence shown here is derived from an EMBL/GenBank/DDBJ whole genome shotgun (WGS) entry which is preliminary data.</text>
</comment>
<accession>A0AAE0IYP8</accession>
<comment type="subcellular location">
    <subcellularLocation>
        <location evidence="1">Secreted</location>
    </subcellularLocation>
</comment>
<evidence type="ECO:0000313" key="14">
    <source>
        <dbReference type="EMBL" id="KAK3333688.1"/>
    </source>
</evidence>
<dbReference type="Gene3D" id="3.30.429.10">
    <property type="entry name" value="Macrophage Migration Inhibitory Factor"/>
    <property type="match status" value="1"/>
</dbReference>
<comment type="catalytic activity">
    <reaction evidence="6">
        <text>3-phenylpyruvate = enol-phenylpyruvate</text>
        <dbReference type="Rhea" id="RHEA:17097"/>
        <dbReference type="ChEBI" id="CHEBI:16815"/>
        <dbReference type="ChEBI" id="CHEBI:18005"/>
        <dbReference type="EC" id="5.3.2.1"/>
    </reaction>
</comment>
<comment type="catalytic activity">
    <reaction evidence="7">
        <text>L-dopachrome = 5,6-dihydroxyindole-2-carboxylate</text>
        <dbReference type="Rhea" id="RHEA:13041"/>
        <dbReference type="ChEBI" id="CHEBI:16875"/>
        <dbReference type="ChEBI" id="CHEBI:57509"/>
        <dbReference type="EC" id="5.3.3.12"/>
    </reaction>
</comment>
<feature type="region of interest" description="Disordered" evidence="13">
    <location>
        <begin position="50"/>
        <end position="75"/>
    </location>
</feature>
<dbReference type="SUPFAM" id="SSF55331">
    <property type="entry name" value="Tautomerase/MIF"/>
    <property type="match status" value="1"/>
</dbReference>
<evidence type="ECO:0000256" key="4">
    <source>
        <dbReference type="ARBA" id="ARBA00022525"/>
    </source>
</evidence>
<dbReference type="EMBL" id="JAUEPO010000002">
    <property type="protein sequence ID" value="KAK3333688.1"/>
    <property type="molecule type" value="Genomic_DNA"/>
</dbReference>
<evidence type="ECO:0000256" key="5">
    <source>
        <dbReference type="ARBA" id="ARBA00023235"/>
    </source>
</evidence>
<evidence type="ECO:0000256" key="13">
    <source>
        <dbReference type="SAM" id="MobiDB-lite"/>
    </source>
</evidence>
<evidence type="ECO:0000256" key="6">
    <source>
        <dbReference type="ARBA" id="ARBA00036735"/>
    </source>
</evidence>
<dbReference type="InterPro" id="IPR001398">
    <property type="entry name" value="Macrophage_inhib_fac"/>
</dbReference>
<organism evidence="14 15">
    <name type="scientific">Cercophora scortea</name>
    <dbReference type="NCBI Taxonomy" id="314031"/>
    <lineage>
        <taxon>Eukaryota</taxon>
        <taxon>Fungi</taxon>
        <taxon>Dikarya</taxon>
        <taxon>Ascomycota</taxon>
        <taxon>Pezizomycotina</taxon>
        <taxon>Sordariomycetes</taxon>
        <taxon>Sordariomycetidae</taxon>
        <taxon>Sordariales</taxon>
        <taxon>Lasiosphaeriaceae</taxon>
        <taxon>Cercophora</taxon>
    </lineage>
</organism>
<proteinExistence type="inferred from homology"/>
<dbReference type="GO" id="GO:0004167">
    <property type="term" value="F:dopachrome isomerase activity"/>
    <property type="evidence" value="ECO:0007669"/>
    <property type="project" value="UniProtKB-EC"/>
</dbReference>
<dbReference type="GO" id="GO:0005576">
    <property type="term" value="C:extracellular region"/>
    <property type="evidence" value="ECO:0007669"/>
    <property type="project" value="UniProtKB-SubCell"/>
</dbReference>
<evidence type="ECO:0000256" key="12">
    <source>
        <dbReference type="ARBA" id="ARBA00042730"/>
    </source>
</evidence>
<sequence>MSRRRIPRAADPGLVSGKTPVLADPANASFAERKAKGGNTTTSHLVEGDRNMRNIDNPLPGDSVRRERKLRSKPDLKKRRSNLSFFEDVFSTSDTNSAKERVRGDALVLAEVKTNVIINDEFTFTTELSCLLSTRYQRPVNSIVVTVQHGLCMLFGGSFDPAYAMSIFALPSQLLPTTNKRNAALIQKHMEEALSVPPSRGWLRFVPTDEEQLASNGNTTAGEIDELEKAYGTATPATTIDENPNVPSKKPKAKKKLSVKSLASFRPPSTAGMPTPDLTPPSSANETLPPVPESPNLNSVTAHERSVEPEKPARRKKSFVASIFGRSAAKPGYWPARPAVTVEEDVDSSAL</sequence>
<evidence type="ECO:0000256" key="7">
    <source>
        <dbReference type="ARBA" id="ARBA00036823"/>
    </source>
</evidence>
<dbReference type="PANTHER" id="PTHR11954">
    <property type="entry name" value="D-DOPACHROME DECARBOXYLASE"/>
    <property type="match status" value="1"/>
</dbReference>
<keyword evidence="5" id="KW-0413">Isomerase</keyword>
<dbReference type="EC" id="5.3.2.1" evidence="9"/>
<dbReference type="Pfam" id="PF01187">
    <property type="entry name" value="MIF"/>
    <property type="match status" value="1"/>
</dbReference>
<evidence type="ECO:0000256" key="2">
    <source>
        <dbReference type="ARBA" id="ARBA00005851"/>
    </source>
</evidence>
<dbReference type="AlphaFoldDB" id="A0AAE0IYP8"/>
<feature type="compositionally biased region" description="Basic residues" evidence="13">
    <location>
        <begin position="66"/>
        <end position="75"/>
    </location>
</feature>
<feature type="compositionally biased region" description="Basic and acidic residues" evidence="13">
    <location>
        <begin position="302"/>
        <end position="312"/>
    </location>
</feature>
<reference evidence="14" key="1">
    <citation type="journal article" date="2023" name="Mol. Phylogenet. Evol.">
        <title>Genome-scale phylogeny and comparative genomics of the fungal order Sordariales.</title>
        <authorList>
            <person name="Hensen N."/>
            <person name="Bonometti L."/>
            <person name="Westerberg I."/>
            <person name="Brannstrom I.O."/>
            <person name="Guillou S."/>
            <person name="Cros-Aarteil S."/>
            <person name="Calhoun S."/>
            <person name="Haridas S."/>
            <person name="Kuo A."/>
            <person name="Mondo S."/>
            <person name="Pangilinan J."/>
            <person name="Riley R."/>
            <person name="LaButti K."/>
            <person name="Andreopoulos B."/>
            <person name="Lipzen A."/>
            <person name="Chen C."/>
            <person name="Yan M."/>
            <person name="Daum C."/>
            <person name="Ng V."/>
            <person name="Clum A."/>
            <person name="Steindorff A."/>
            <person name="Ohm R.A."/>
            <person name="Martin F."/>
            <person name="Silar P."/>
            <person name="Natvig D.O."/>
            <person name="Lalanne C."/>
            <person name="Gautier V."/>
            <person name="Ament-Velasquez S.L."/>
            <person name="Kruys A."/>
            <person name="Hutchinson M.I."/>
            <person name="Powell A.J."/>
            <person name="Barry K."/>
            <person name="Miller A.N."/>
            <person name="Grigoriev I.V."/>
            <person name="Debuchy R."/>
            <person name="Gladieux P."/>
            <person name="Hiltunen Thoren M."/>
            <person name="Johannesson H."/>
        </authorList>
    </citation>
    <scope>NUCLEOTIDE SEQUENCE</scope>
    <source>
        <strain evidence="14">SMH4131-1</strain>
    </source>
</reference>
<evidence type="ECO:0000256" key="1">
    <source>
        <dbReference type="ARBA" id="ARBA00004613"/>
    </source>
</evidence>